<dbReference type="InterPro" id="IPR035093">
    <property type="entry name" value="RelE/ParE_toxin_dom_sf"/>
</dbReference>
<comment type="caution">
    <text evidence="3">The sequence shown here is derived from an EMBL/GenBank/DDBJ whole genome shotgun (WGS) entry which is preliminary data.</text>
</comment>
<comment type="similarity">
    <text evidence="1">Belongs to the RelE toxin family.</text>
</comment>
<evidence type="ECO:0000313" key="3">
    <source>
        <dbReference type="EMBL" id="KPH76184.1"/>
    </source>
</evidence>
<protein>
    <recommendedName>
        <fullName evidence="5">Plasmid stabilization protein</fullName>
    </recommendedName>
</protein>
<keyword evidence="2" id="KW-1277">Toxin-antitoxin system</keyword>
<evidence type="ECO:0000256" key="2">
    <source>
        <dbReference type="ARBA" id="ARBA00022649"/>
    </source>
</evidence>
<reference evidence="3 4" key="1">
    <citation type="submission" date="2015-07" db="EMBL/GenBank/DDBJ databases">
        <title>High-quality draft genome sequence of Oceanobacillus caeni HM6, a bacillus isolated from a human feces.</title>
        <authorList>
            <person name="Kumar J."/>
            <person name="Verma M.K."/>
            <person name="Pandey R."/>
            <person name="Bhambi M."/>
            <person name="Chauhan N."/>
        </authorList>
    </citation>
    <scope>NUCLEOTIDE SEQUENCE [LARGE SCALE GENOMIC DNA]</scope>
    <source>
        <strain evidence="3 4">HM6</strain>
    </source>
</reference>
<gene>
    <name evidence="3" type="ORF">AFL42_06835</name>
</gene>
<dbReference type="InterPro" id="IPR007712">
    <property type="entry name" value="RelE/ParE_toxin"/>
</dbReference>
<organism evidence="3 4">
    <name type="scientific">Oceanobacillus caeni</name>
    <dbReference type="NCBI Taxonomy" id="405946"/>
    <lineage>
        <taxon>Bacteria</taxon>
        <taxon>Bacillati</taxon>
        <taxon>Bacillota</taxon>
        <taxon>Bacilli</taxon>
        <taxon>Bacillales</taxon>
        <taxon>Bacillaceae</taxon>
        <taxon>Oceanobacillus</taxon>
    </lineage>
</organism>
<dbReference type="InterPro" id="IPR051803">
    <property type="entry name" value="TA_system_RelE-like_toxin"/>
</dbReference>
<dbReference type="Gene3D" id="3.30.2310.20">
    <property type="entry name" value="RelE-like"/>
    <property type="match status" value="1"/>
</dbReference>
<accession>A0ABR5MKB3</accession>
<dbReference type="Proteomes" id="UP000037854">
    <property type="component" value="Unassembled WGS sequence"/>
</dbReference>
<evidence type="ECO:0008006" key="5">
    <source>
        <dbReference type="Google" id="ProtNLM"/>
    </source>
</evidence>
<sequence length="103" mass="12156">MKSYKVELSLEANRDLDAIFDYILLHNSQAAYEMLNKIFSSLEQLSHFPELGAEVRGLELSTYQFRMLVIKPYLAFYRIFDNKVYVYRVLHASQDYISIFTSN</sequence>
<name>A0ABR5MKB3_9BACI</name>
<dbReference type="EMBL" id="LGTK01000017">
    <property type="protein sequence ID" value="KPH76184.1"/>
    <property type="molecule type" value="Genomic_DNA"/>
</dbReference>
<evidence type="ECO:0000256" key="1">
    <source>
        <dbReference type="ARBA" id="ARBA00006226"/>
    </source>
</evidence>
<evidence type="ECO:0000313" key="4">
    <source>
        <dbReference type="Proteomes" id="UP000037854"/>
    </source>
</evidence>
<dbReference type="RefSeq" id="WP_047186713.1">
    <property type="nucleotide sequence ID" value="NZ_JAHHXM010000004.1"/>
</dbReference>
<dbReference type="PANTHER" id="PTHR33755">
    <property type="entry name" value="TOXIN PARE1-RELATED"/>
    <property type="match status" value="1"/>
</dbReference>
<dbReference type="Pfam" id="PF05016">
    <property type="entry name" value="ParE_toxin"/>
    <property type="match status" value="1"/>
</dbReference>
<keyword evidence="4" id="KW-1185">Reference proteome</keyword>
<proteinExistence type="inferred from homology"/>